<feature type="signal peptide" evidence="1">
    <location>
        <begin position="1"/>
        <end position="27"/>
    </location>
</feature>
<sequence>MTRQLTRTTSIAAAVCLLGGAAGAAHAQGGSLELTPVGSYSTGVFDASAAEIVAHHPATQRVFVVNADQAVIEVLDIAEASGPTKLFELTTTGVTADDGSTVPEGAVANSVAVREDGLVVVAVESDPKTDAGWLVLFDGNAEGSEPLGAVRVGAQPDMVALTPKGDRAIVANEGEPAEDYSTDPEGSVSILKLPKRLEAPSQHDVRTADFHAFEGENLPEGVRIYGGREDAGTGTPEFPVSENLEPEYVTVSENGSRAYITLQEANAIAELNVHSGKITDVVPAGTVDRTEVPMDASDKDGEIDITTHPVQGFRQPDAIASYRLRGTDYLVTANEGDSRDWEGYSEEARVKDLGQEGLPPICESVVEDLAAENGSPMTVEQLQAEENLGRLNITTAQGLVEDGSCYQSLYTYGSRGFSILTPDGEVVFDSGAQFEEITAERYPEVFNSNHTETNFEGRSDDKGPEPEGVVVGEVEGHTYAFISLERIGGVMVYDITDPENAEFTTYVNNRDFTVSVEGEIEEDPSALEGAGDLGPEGLAFISAEDSPEGVPLLVVGNEVSGTTTAYEITG</sequence>
<dbReference type="GeneID" id="64345865"/>
<evidence type="ECO:0000313" key="4">
    <source>
        <dbReference type="Proteomes" id="UP000295163"/>
    </source>
</evidence>
<gene>
    <name evidence="3" type="ORF">E2R59_00470</name>
</gene>
<dbReference type="Gene3D" id="2.130.10.10">
    <property type="entry name" value="YVTN repeat-like/Quinoprotein amine dehydrogenase"/>
    <property type="match status" value="1"/>
</dbReference>
<accession>A0A4R5YLX9</accession>
<dbReference type="SUPFAM" id="SSF51004">
    <property type="entry name" value="C-terminal (heme d1) domain of cytochrome cd1-nitrite reductase"/>
    <property type="match status" value="1"/>
</dbReference>
<organism evidence="3 4">
    <name type="scientific">Kocuria rosea</name>
    <name type="common">Deinococcus erythromyxa</name>
    <name type="synonym">Micrococcus rubens</name>
    <dbReference type="NCBI Taxonomy" id="1275"/>
    <lineage>
        <taxon>Bacteria</taxon>
        <taxon>Bacillati</taxon>
        <taxon>Actinomycetota</taxon>
        <taxon>Actinomycetes</taxon>
        <taxon>Micrococcales</taxon>
        <taxon>Micrococcaceae</taxon>
        <taxon>Kocuria</taxon>
    </lineage>
</organism>
<dbReference type="NCBIfam" id="NF038117">
    <property type="entry name" value="choice_anch_I"/>
    <property type="match status" value="1"/>
</dbReference>
<dbReference type="PANTHER" id="PTHR46928:SF1">
    <property type="entry name" value="MESENCHYME-SPECIFIC CELL SURFACE GLYCOPROTEIN"/>
    <property type="match status" value="1"/>
</dbReference>
<evidence type="ECO:0000313" key="3">
    <source>
        <dbReference type="EMBL" id="TDL46534.1"/>
    </source>
</evidence>
<dbReference type="InterPro" id="IPR052956">
    <property type="entry name" value="Mesenchyme-surface_protein"/>
</dbReference>
<feature type="chain" id="PRO_5020274614" evidence="1">
    <location>
        <begin position="28"/>
        <end position="570"/>
    </location>
</feature>
<evidence type="ECO:0000259" key="2">
    <source>
        <dbReference type="Pfam" id="PF22494"/>
    </source>
</evidence>
<name>A0A4R5YLX9_KOCRO</name>
<keyword evidence="1" id="KW-0732">Signal</keyword>
<dbReference type="PANTHER" id="PTHR46928">
    <property type="entry name" value="MESENCHYME-SPECIFIC CELL SURFACE GLYCOPROTEIN"/>
    <property type="match status" value="1"/>
</dbReference>
<dbReference type="Proteomes" id="UP000295163">
    <property type="component" value="Unassembled WGS sequence"/>
</dbReference>
<protein>
    <submittedName>
        <fullName evidence="3">Alkaline phosphatase</fullName>
    </submittedName>
</protein>
<feature type="domain" description="Choice-of-anchor I" evidence="2">
    <location>
        <begin position="46"/>
        <end position="568"/>
    </location>
</feature>
<dbReference type="RefSeq" id="WP_133408813.1">
    <property type="nucleotide sequence ID" value="NZ_SMZT01000001.1"/>
</dbReference>
<dbReference type="EMBL" id="SMZT01000001">
    <property type="protein sequence ID" value="TDL46534.1"/>
    <property type="molecule type" value="Genomic_DNA"/>
</dbReference>
<dbReference type="AlphaFoldDB" id="A0A4R5YLX9"/>
<reference evidence="3 4" key="1">
    <citation type="submission" date="2019-03" db="EMBL/GenBank/DDBJ databases">
        <title>Genome Sequencing and Assembly of Various Microbes Isolated from Partially Reclaimed Soil and Acid Mine Drainage (AMD) Site.</title>
        <authorList>
            <person name="Steinbock B."/>
            <person name="Bechtold R."/>
            <person name="Sevigny J.L."/>
            <person name="Thomas D."/>
            <person name="Cuthill L.R."/>
            <person name="Aveiro Johannsen E.J."/>
            <person name="Thomas K."/>
            <person name="Ghosh A."/>
        </authorList>
    </citation>
    <scope>NUCLEOTIDE SEQUENCE [LARGE SCALE GENOMIC DNA]</scope>
    <source>
        <strain evidence="3 4">S-A3</strain>
    </source>
</reference>
<dbReference type="InterPro" id="IPR011048">
    <property type="entry name" value="Haem_d1_sf"/>
</dbReference>
<proteinExistence type="predicted"/>
<dbReference type="InterPro" id="IPR055188">
    <property type="entry name" value="Choice_anch_I"/>
</dbReference>
<comment type="caution">
    <text evidence="3">The sequence shown here is derived from an EMBL/GenBank/DDBJ whole genome shotgun (WGS) entry which is preliminary data.</text>
</comment>
<dbReference type="Pfam" id="PF22494">
    <property type="entry name" value="choice_anch_I"/>
    <property type="match status" value="1"/>
</dbReference>
<evidence type="ECO:0000256" key="1">
    <source>
        <dbReference type="SAM" id="SignalP"/>
    </source>
</evidence>
<dbReference type="InterPro" id="IPR015943">
    <property type="entry name" value="WD40/YVTN_repeat-like_dom_sf"/>
</dbReference>